<dbReference type="AlphaFoldDB" id="A0A2S6NIE5"/>
<feature type="binding site" evidence="2">
    <location>
        <position position="145"/>
    </location>
    <ligand>
        <name>Fe cation</name>
        <dbReference type="ChEBI" id="CHEBI:24875"/>
    </ligand>
</feature>
<keyword evidence="2" id="KW-0378">Hydrolase</keyword>
<feature type="binding site" evidence="2">
    <location>
        <position position="103"/>
    </location>
    <ligand>
        <name>Fe cation</name>
        <dbReference type="ChEBI" id="CHEBI:24875"/>
    </ligand>
</feature>
<sequence length="186" mass="20680">MSTTLSPPAITQIPILIAPNQVLKARARAVEDRDADIVRELIPRMYAAMYAAPGIGLAAPQVGLGLRLLIIDLKPNDKHEPLTLINPEIVAVSEDLATREEGCLSLPNQYADVTRPARVKVRYFDETGAKKEIDGSDLLSACLQHEIDHLEGILFVDHLSALKRNMIMRRLAKEQRALQKKESAWK</sequence>
<dbReference type="NCBIfam" id="NF001159">
    <property type="entry name" value="PRK00150.1-3"/>
    <property type="match status" value="1"/>
</dbReference>
<evidence type="ECO:0000256" key="2">
    <source>
        <dbReference type="HAMAP-Rule" id="MF_00163"/>
    </source>
</evidence>
<evidence type="ECO:0000256" key="1">
    <source>
        <dbReference type="ARBA" id="ARBA00010759"/>
    </source>
</evidence>
<dbReference type="InterPro" id="IPR036821">
    <property type="entry name" value="Peptide_deformylase_sf"/>
</dbReference>
<evidence type="ECO:0000313" key="3">
    <source>
        <dbReference type="EMBL" id="PPQ34393.1"/>
    </source>
</evidence>
<dbReference type="Gene3D" id="3.90.45.10">
    <property type="entry name" value="Peptide deformylase"/>
    <property type="match status" value="1"/>
</dbReference>
<dbReference type="GO" id="GO:0042586">
    <property type="term" value="F:peptide deformylase activity"/>
    <property type="evidence" value="ECO:0007669"/>
    <property type="project" value="UniProtKB-UniRule"/>
</dbReference>
<dbReference type="EMBL" id="NHRY01000114">
    <property type="protein sequence ID" value="PPQ34393.1"/>
    <property type="molecule type" value="Genomic_DNA"/>
</dbReference>
<comment type="catalytic activity">
    <reaction evidence="2">
        <text>N-terminal N-formyl-L-methionyl-[peptide] + H2O = N-terminal L-methionyl-[peptide] + formate</text>
        <dbReference type="Rhea" id="RHEA:24420"/>
        <dbReference type="Rhea" id="RHEA-COMP:10639"/>
        <dbReference type="Rhea" id="RHEA-COMP:10640"/>
        <dbReference type="ChEBI" id="CHEBI:15377"/>
        <dbReference type="ChEBI" id="CHEBI:15740"/>
        <dbReference type="ChEBI" id="CHEBI:49298"/>
        <dbReference type="ChEBI" id="CHEBI:64731"/>
        <dbReference type="EC" id="3.5.1.88"/>
    </reaction>
</comment>
<protein>
    <recommendedName>
        <fullName evidence="2">Peptide deformylase</fullName>
        <shortName evidence="2">PDF</shortName>
        <ecNumber evidence="2">3.5.1.88</ecNumber>
    </recommendedName>
    <alternativeName>
        <fullName evidence="2">Polypeptide deformylase</fullName>
    </alternativeName>
</protein>
<dbReference type="HAMAP" id="MF_00163">
    <property type="entry name" value="Pep_deformylase"/>
    <property type="match status" value="1"/>
</dbReference>
<organism evidence="3 4">
    <name type="scientific">Rhodopila globiformis</name>
    <name type="common">Rhodopseudomonas globiformis</name>
    <dbReference type="NCBI Taxonomy" id="1071"/>
    <lineage>
        <taxon>Bacteria</taxon>
        <taxon>Pseudomonadati</taxon>
        <taxon>Pseudomonadota</taxon>
        <taxon>Alphaproteobacteria</taxon>
        <taxon>Acetobacterales</taxon>
        <taxon>Acetobacteraceae</taxon>
        <taxon>Rhodopila</taxon>
    </lineage>
</organism>
<comment type="similarity">
    <text evidence="1 2">Belongs to the polypeptide deformylase family.</text>
</comment>
<keyword evidence="2" id="KW-0648">Protein biosynthesis</keyword>
<dbReference type="PANTHER" id="PTHR10458:SF22">
    <property type="entry name" value="PEPTIDE DEFORMYLASE"/>
    <property type="match status" value="1"/>
</dbReference>
<name>A0A2S6NIE5_RHOGL</name>
<comment type="cofactor">
    <cofactor evidence="2">
        <name>Fe(2+)</name>
        <dbReference type="ChEBI" id="CHEBI:29033"/>
    </cofactor>
    <text evidence="2">Binds 1 Fe(2+) ion.</text>
</comment>
<keyword evidence="4" id="KW-1185">Reference proteome</keyword>
<accession>A0A2S6NIE5</accession>
<dbReference type="CDD" id="cd00487">
    <property type="entry name" value="Pep_deformylase"/>
    <property type="match status" value="1"/>
</dbReference>
<dbReference type="PRINTS" id="PR01576">
    <property type="entry name" value="PDEFORMYLASE"/>
</dbReference>
<dbReference type="GO" id="GO:0046872">
    <property type="term" value="F:metal ion binding"/>
    <property type="evidence" value="ECO:0007669"/>
    <property type="project" value="UniProtKB-KW"/>
</dbReference>
<dbReference type="InterPro" id="IPR023635">
    <property type="entry name" value="Peptide_deformylase"/>
</dbReference>
<feature type="binding site" evidence="2">
    <location>
        <position position="149"/>
    </location>
    <ligand>
        <name>Fe cation</name>
        <dbReference type="ChEBI" id="CHEBI:24875"/>
    </ligand>
</feature>
<evidence type="ECO:0000313" key="4">
    <source>
        <dbReference type="Proteomes" id="UP000239724"/>
    </source>
</evidence>
<feature type="active site" evidence="2">
    <location>
        <position position="146"/>
    </location>
</feature>
<dbReference type="SUPFAM" id="SSF56420">
    <property type="entry name" value="Peptide deformylase"/>
    <property type="match status" value="1"/>
</dbReference>
<comment type="caution">
    <text evidence="3">The sequence shown here is derived from an EMBL/GenBank/DDBJ whole genome shotgun (WGS) entry which is preliminary data.</text>
</comment>
<dbReference type="OrthoDB" id="9804313at2"/>
<dbReference type="PANTHER" id="PTHR10458">
    <property type="entry name" value="PEPTIDE DEFORMYLASE"/>
    <property type="match status" value="1"/>
</dbReference>
<gene>
    <name evidence="2" type="primary">def</name>
    <name evidence="3" type="ORF">CCS01_11340</name>
</gene>
<dbReference type="PIRSF" id="PIRSF004749">
    <property type="entry name" value="Pep_def"/>
    <property type="match status" value="1"/>
</dbReference>
<proteinExistence type="inferred from homology"/>
<comment type="function">
    <text evidence="2">Removes the formyl group from the N-terminal Met of newly synthesized proteins. Requires at least a dipeptide for an efficient rate of reaction. N-terminal L-methionine is a prerequisite for activity but the enzyme has broad specificity at other positions.</text>
</comment>
<dbReference type="Pfam" id="PF01327">
    <property type="entry name" value="Pep_deformylase"/>
    <property type="match status" value="1"/>
</dbReference>
<keyword evidence="2" id="KW-0408">Iron</keyword>
<dbReference type="Proteomes" id="UP000239724">
    <property type="component" value="Unassembled WGS sequence"/>
</dbReference>
<keyword evidence="2" id="KW-0479">Metal-binding</keyword>
<reference evidence="3 4" key="1">
    <citation type="journal article" date="2018" name="Arch. Microbiol.">
        <title>New insights into the metabolic potential of the phototrophic purple bacterium Rhodopila globiformis DSM 161(T) from its draft genome sequence and evidence for a vanadium-dependent nitrogenase.</title>
        <authorList>
            <person name="Imhoff J.F."/>
            <person name="Rahn T."/>
            <person name="Kunzel S."/>
            <person name="Neulinger S.C."/>
        </authorList>
    </citation>
    <scope>NUCLEOTIDE SEQUENCE [LARGE SCALE GENOMIC DNA]</scope>
    <source>
        <strain evidence="3 4">DSM 161</strain>
    </source>
</reference>
<dbReference type="GO" id="GO:0006412">
    <property type="term" value="P:translation"/>
    <property type="evidence" value="ECO:0007669"/>
    <property type="project" value="UniProtKB-UniRule"/>
</dbReference>
<dbReference type="EC" id="3.5.1.88" evidence="2"/>
<dbReference type="NCBIfam" id="TIGR00079">
    <property type="entry name" value="pept_deformyl"/>
    <property type="match status" value="1"/>
</dbReference>
<dbReference type="RefSeq" id="WP_104518998.1">
    <property type="nucleotide sequence ID" value="NZ_NHRY01000114.1"/>
</dbReference>